<organism evidence="1 2">
    <name type="scientific">Ixodes persulcatus</name>
    <name type="common">Taiga tick</name>
    <dbReference type="NCBI Taxonomy" id="34615"/>
    <lineage>
        <taxon>Eukaryota</taxon>
        <taxon>Metazoa</taxon>
        <taxon>Ecdysozoa</taxon>
        <taxon>Arthropoda</taxon>
        <taxon>Chelicerata</taxon>
        <taxon>Arachnida</taxon>
        <taxon>Acari</taxon>
        <taxon>Parasitiformes</taxon>
        <taxon>Ixodida</taxon>
        <taxon>Ixodoidea</taxon>
        <taxon>Ixodidae</taxon>
        <taxon>Ixodinae</taxon>
        <taxon>Ixodes</taxon>
    </lineage>
</organism>
<evidence type="ECO:0000313" key="1">
    <source>
        <dbReference type="EMBL" id="KAG0426438.1"/>
    </source>
</evidence>
<dbReference type="Proteomes" id="UP000805193">
    <property type="component" value="Unassembled WGS sequence"/>
</dbReference>
<comment type="caution">
    <text evidence="1">The sequence shown here is derived from an EMBL/GenBank/DDBJ whole genome shotgun (WGS) entry which is preliminary data.</text>
</comment>
<reference evidence="1 2" key="1">
    <citation type="journal article" date="2020" name="Cell">
        <title>Large-Scale Comparative Analyses of Tick Genomes Elucidate Their Genetic Diversity and Vector Capacities.</title>
        <authorList>
            <consortium name="Tick Genome and Microbiome Consortium (TIGMIC)"/>
            <person name="Jia N."/>
            <person name="Wang J."/>
            <person name="Shi W."/>
            <person name="Du L."/>
            <person name="Sun Y."/>
            <person name="Zhan W."/>
            <person name="Jiang J.F."/>
            <person name="Wang Q."/>
            <person name="Zhang B."/>
            <person name="Ji P."/>
            <person name="Bell-Sakyi L."/>
            <person name="Cui X.M."/>
            <person name="Yuan T.T."/>
            <person name="Jiang B.G."/>
            <person name="Yang W.F."/>
            <person name="Lam T.T."/>
            <person name="Chang Q.C."/>
            <person name="Ding S.J."/>
            <person name="Wang X.J."/>
            <person name="Zhu J.G."/>
            <person name="Ruan X.D."/>
            <person name="Zhao L."/>
            <person name="Wei J.T."/>
            <person name="Ye R.Z."/>
            <person name="Que T.C."/>
            <person name="Du C.H."/>
            <person name="Zhou Y.H."/>
            <person name="Cheng J.X."/>
            <person name="Dai P.F."/>
            <person name="Guo W.B."/>
            <person name="Han X.H."/>
            <person name="Huang E.J."/>
            <person name="Li L.F."/>
            <person name="Wei W."/>
            <person name="Gao Y.C."/>
            <person name="Liu J.Z."/>
            <person name="Shao H.Z."/>
            <person name="Wang X."/>
            <person name="Wang C.C."/>
            <person name="Yang T.C."/>
            <person name="Huo Q.B."/>
            <person name="Li W."/>
            <person name="Chen H.Y."/>
            <person name="Chen S.E."/>
            <person name="Zhou L.G."/>
            <person name="Ni X.B."/>
            <person name="Tian J.H."/>
            <person name="Sheng Y."/>
            <person name="Liu T."/>
            <person name="Pan Y.S."/>
            <person name="Xia L.Y."/>
            <person name="Li J."/>
            <person name="Zhao F."/>
            <person name="Cao W.C."/>
        </authorList>
    </citation>
    <scope>NUCLEOTIDE SEQUENCE [LARGE SCALE GENOMIC DNA]</scope>
    <source>
        <strain evidence="1">Iper-2018</strain>
    </source>
</reference>
<name>A0AC60PZ72_IXOPE</name>
<accession>A0AC60PZ72</accession>
<protein>
    <submittedName>
        <fullName evidence="1">Uncharacterized protein</fullName>
    </submittedName>
</protein>
<sequence length="344" mass="38849">MKILQELDRGDLSKTEIAKKFDIPKSTLSRISKYKEKIQDAVKRGSFATDRRRMRKTPFEEIENVLFLWFKRARSANFPISGPILEEKAGEIASQLGIDDFKMSDGWLSHFKKRHGLVFKTISGESAAVNRDLCSNWQQGLPLPDCLSASTVHDTTATEANNHRLWCSVAKSRQNPSQATDFKCSHASANFVLLDYAEPTYCGITGVQTPAAVCGECASPLAPHRIVATNLVWSSAENIARGRAQRQRTLSKRFSVASCATAILEEVAKGVSKKEIADKYGLKKSMLTTLVTNKKRIKAQRKEHFDQERKRLRTLVHLNVEKAVLQWIHDHEKPKLAFQRTFHL</sequence>
<proteinExistence type="predicted"/>
<evidence type="ECO:0000313" key="2">
    <source>
        <dbReference type="Proteomes" id="UP000805193"/>
    </source>
</evidence>
<dbReference type="EMBL" id="JABSTQ010009717">
    <property type="protein sequence ID" value="KAG0426438.1"/>
    <property type="molecule type" value="Genomic_DNA"/>
</dbReference>
<gene>
    <name evidence="1" type="ORF">HPB47_026453</name>
</gene>
<keyword evidence="2" id="KW-1185">Reference proteome</keyword>